<evidence type="ECO:0000313" key="3">
    <source>
        <dbReference type="Proteomes" id="UP000038010"/>
    </source>
</evidence>
<dbReference type="GeneID" id="28737251"/>
<gene>
    <name evidence="2" type="ORF">AB675_5180</name>
</gene>
<feature type="region of interest" description="Disordered" evidence="1">
    <location>
        <begin position="1"/>
        <end position="26"/>
    </location>
</feature>
<feature type="region of interest" description="Disordered" evidence="1">
    <location>
        <begin position="159"/>
        <end position="205"/>
    </location>
</feature>
<feature type="compositionally biased region" description="Low complexity" evidence="1">
    <location>
        <begin position="8"/>
        <end position="20"/>
    </location>
</feature>
<proteinExistence type="predicted"/>
<dbReference type="RefSeq" id="XP_017999299.1">
    <property type="nucleotide sequence ID" value="XM_018145371.1"/>
</dbReference>
<feature type="compositionally biased region" description="Basic and acidic residues" evidence="1">
    <location>
        <begin position="258"/>
        <end position="267"/>
    </location>
</feature>
<feature type="region of interest" description="Disordered" evidence="1">
    <location>
        <begin position="229"/>
        <end position="288"/>
    </location>
</feature>
<keyword evidence="3" id="KW-1185">Reference proteome</keyword>
<organism evidence="2 3">
    <name type="scientific">Cyphellophora attinorum</name>
    <dbReference type="NCBI Taxonomy" id="1664694"/>
    <lineage>
        <taxon>Eukaryota</taxon>
        <taxon>Fungi</taxon>
        <taxon>Dikarya</taxon>
        <taxon>Ascomycota</taxon>
        <taxon>Pezizomycotina</taxon>
        <taxon>Eurotiomycetes</taxon>
        <taxon>Chaetothyriomycetidae</taxon>
        <taxon>Chaetothyriales</taxon>
        <taxon>Cyphellophoraceae</taxon>
        <taxon>Cyphellophora</taxon>
    </lineage>
</organism>
<dbReference type="EMBL" id="LFJN01000015">
    <property type="protein sequence ID" value="KPI39336.1"/>
    <property type="molecule type" value="Genomic_DNA"/>
</dbReference>
<name>A0A0N1NZX5_9EURO</name>
<reference evidence="2 3" key="1">
    <citation type="submission" date="2015-06" db="EMBL/GenBank/DDBJ databases">
        <title>Draft genome of the ant-associated black yeast Phialophora attae CBS 131958.</title>
        <authorList>
            <person name="Moreno L.F."/>
            <person name="Stielow B.J."/>
            <person name="de Hoog S."/>
            <person name="Vicente V.A."/>
            <person name="Weiss V.A."/>
            <person name="de Vries M."/>
            <person name="Cruz L.M."/>
            <person name="Souza E.M."/>
        </authorList>
    </citation>
    <scope>NUCLEOTIDE SEQUENCE [LARGE SCALE GENOMIC DNA]</scope>
    <source>
        <strain evidence="2 3">CBS 131958</strain>
    </source>
</reference>
<dbReference type="Proteomes" id="UP000038010">
    <property type="component" value="Unassembled WGS sequence"/>
</dbReference>
<dbReference type="VEuPathDB" id="FungiDB:AB675_5180"/>
<comment type="caution">
    <text evidence="2">The sequence shown here is derived from an EMBL/GenBank/DDBJ whole genome shotgun (WGS) entry which is preliminary data.</text>
</comment>
<evidence type="ECO:0000313" key="2">
    <source>
        <dbReference type="EMBL" id="KPI39336.1"/>
    </source>
</evidence>
<feature type="compositionally biased region" description="Acidic residues" evidence="1">
    <location>
        <begin position="268"/>
        <end position="288"/>
    </location>
</feature>
<accession>A0A0N1NZX5</accession>
<dbReference type="AlphaFoldDB" id="A0A0N1NZX5"/>
<protein>
    <submittedName>
        <fullName evidence="2">Uncharacterized protein</fullName>
    </submittedName>
</protein>
<sequence>MVQLTLIPDNTTSTNPTSDSAITTTPGPAENWVFPASIPARIKELLIATGDLPTTVVPWLIGPQWPFRLQHKSNPAGYYHVATGHKLNVKYYRLTPKRKGTKDAKGVLVVEGEGDWFSRGPVILGKSPARGAGYYRPWRGLRAADGANVWDDETFEVAKREGNDDVEVNQTEDGVQDEQVKGRSSGSGSGTGRRKSKTAETTKKTMKLATVPEAYEDYDEDGSFAVIAKQKREREAEEAMENDIQNDYGIDDGDIEGPETKKQRLETGDEEDEEDMEVELTWEEMENA</sequence>
<evidence type="ECO:0000256" key="1">
    <source>
        <dbReference type="SAM" id="MobiDB-lite"/>
    </source>
</evidence>